<gene>
    <name evidence="2" type="ORF">C1I92_06930</name>
</gene>
<feature type="compositionally biased region" description="Basic and acidic residues" evidence="1">
    <location>
        <begin position="134"/>
        <end position="153"/>
    </location>
</feature>
<dbReference type="Proteomes" id="UP000248764">
    <property type="component" value="Unassembled WGS sequence"/>
</dbReference>
<keyword evidence="3" id="KW-1185">Reference proteome</keyword>
<name>A0A2W2BYQ5_9ACTN</name>
<reference evidence="2 3" key="1">
    <citation type="submission" date="2018-01" db="EMBL/GenBank/DDBJ databases">
        <title>Draft genome sequence of Jiangella sp. GTF31.</title>
        <authorList>
            <person name="Sahin N."/>
            <person name="Ay H."/>
            <person name="Saygin H."/>
        </authorList>
    </citation>
    <scope>NUCLEOTIDE SEQUENCE [LARGE SCALE GENOMIC DNA]</scope>
    <source>
        <strain evidence="2 3">GTF31</strain>
    </source>
</reference>
<sequence length="172" mass="20335">MTERTENLRLWIGNWFDDSGDPDGYVEGCNRAPEWLDDPDQRESLLAFRDELAAHIRDSSLQSLAGSEPQWNNDEWHRNLYYDLFGPEAPPGDPYPVPPEDWGHRRQTPYLFWLPKRADRLSEANRAWLAKRGLTHEDRGDHHRRPEPPDYQQRLERLTREGARQAWMSESD</sequence>
<protein>
    <submittedName>
        <fullName evidence="2">Uncharacterized protein</fullName>
    </submittedName>
</protein>
<feature type="region of interest" description="Disordered" evidence="1">
    <location>
        <begin position="133"/>
        <end position="153"/>
    </location>
</feature>
<dbReference type="RefSeq" id="WP_111253918.1">
    <property type="nucleotide sequence ID" value="NZ_POTW01000011.1"/>
</dbReference>
<proteinExistence type="predicted"/>
<comment type="caution">
    <text evidence="2">The sequence shown here is derived from an EMBL/GenBank/DDBJ whole genome shotgun (WGS) entry which is preliminary data.</text>
</comment>
<organism evidence="2 3">
    <name type="scientific">Jiangella anatolica</name>
    <dbReference type="NCBI Taxonomy" id="2670374"/>
    <lineage>
        <taxon>Bacteria</taxon>
        <taxon>Bacillati</taxon>
        <taxon>Actinomycetota</taxon>
        <taxon>Actinomycetes</taxon>
        <taxon>Jiangellales</taxon>
        <taxon>Jiangellaceae</taxon>
        <taxon>Jiangella</taxon>
    </lineage>
</organism>
<evidence type="ECO:0000313" key="3">
    <source>
        <dbReference type="Proteomes" id="UP000248764"/>
    </source>
</evidence>
<accession>A0A2W2BYQ5</accession>
<dbReference type="AlphaFoldDB" id="A0A2W2BYQ5"/>
<dbReference type="EMBL" id="POTW01000011">
    <property type="protein sequence ID" value="PZF85018.1"/>
    <property type="molecule type" value="Genomic_DNA"/>
</dbReference>
<evidence type="ECO:0000256" key="1">
    <source>
        <dbReference type="SAM" id="MobiDB-lite"/>
    </source>
</evidence>
<evidence type="ECO:0000313" key="2">
    <source>
        <dbReference type="EMBL" id="PZF85018.1"/>
    </source>
</evidence>